<evidence type="ECO:0000256" key="4">
    <source>
        <dbReference type="ARBA" id="ARBA00023235"/>
    </source>
</evidence>
<comment type="similarity">
    <text evidence="2 5">Belongs to the pseudouridine synthase TruB family. Type 1 subfamily.</text>
</comment>
<evidence type="ECO:0000259" key="6">
    <source>
        <dbReference type="Pfam" id="PF01509"/>
    </source>
</evidence>
<dbReference type="SUPFAM" id="SSF55120">
    <property type="entry name" value="Pseudouridine synthase"/>
    <property type="match status" value="1"/>
</dbReference>
<name>A0A7V4DXZ2_DICTH</name>
<feature type="domain" description="Pseudouridine synthase II N-terminal" evidence="6">
    <location>
        <begin position="23"/>
        <end position="175"/>
    </location>
</feature>
<keyword evidence="3 5" id="KW-0819">tRNA processing</keyword>
<dbReference type="GO" id="GO:0031119">
    <property type="term" value="P:tRNA pseudouridine synthesis"/>
    <property type="evidence" value="ECO:0007669"/>
    <property type="project" value="UniProtKB-UniRule"/>
</dbReference>
<sequence>MNGFLLINKPPGITSFEAVRRVKKLSREKKVGHMGTLDPRACGLLIIGLGKYVRLEEYLLKLPKTYIVEVLFGVSSDTYDRESHRFFYDKEGKTVNIEILEETLKKHFTGEIEQTPPPYSAVHIEGERAYNLARKNISVSLPKRKVTIYESEVLNFDKTRNTALIRFKVSSGTYIRSLVHDIGEKLNTKTLVSFLVRTDIGHLSVNDSIPFNKIKEGITKKLLSPLEVLDFPVYKTSEEEEKKILNGNAIEARFSTIESPYISIINSQGRFIAVGKVSGNIIKPDKVFPQNEV</sequence>
<dbReference type="GO" id="GO:0160148">
    <property type="term" value="F:tRNA pseudouridine(55) synthase activity"/>
    <property type="evidence" value="ECO:0007669"/>
    <property type="project" value="UniProtKB-EC"/>
</dbReference>
<evidence type="ECO:0000256" key="2">
    <source>
        <dbReference type="ARBA" id="ARBA00005642"/>
    </source>
</evidence>
<organism evidence="7">
    <name type="scientific">Dictyoglomus thermophilum</name>
    <dbReference type="NCBI Taxonomy" id="14"/>
    <lineage>
        <taxon>Bacteria</taxon>
        <taxon>Pseudomonadati</taxon>
        <taxon>Dictyoglomota</taxon>
        <taxon>Dictyoglomia</taxon>
        <taxon>Dictyoglomales</taxon>
        <taxon>Dictyoglomaceae</taxon>
        <taxon>Dictyoglomus</taxon>
    </lineage>
</organism>
<proteinExistence type="inferred from homology"/>
<keyword evidence="4 5" id="KW-0413">Isomerase</keyword>
<dbReference type="GO" id="GO:0003723">
    <property type="term" value="F:RNA binding"/>
    <property type="evidence" value="ECO:0007669"/>
    <property type="project" value="InterPro"/>
</dbReference>
<dbReference type="PANTHER" id="PTHR13767:SF2">
    <property type="entry name" value="PSEUDOURIDYLATE SYNTHASE TRUB1"/>
    <property type="match status" value="1"/>
</dbReference>
<evidence type="ECO:0000256" key="3">
    <source>
        <dbReference type="ARBA" id="ARBA00022694"/>
    </source>
</evidence>
<dbReference type="Gene3D" id="3.30.2350.10">
    <property type="entry name" value="Pseudouridine synthase"/>
    <property type="match status" value="1"/>
</dbReference>
<dbReference type="EC" id="5.4.99.25" evidence="5"/>
<reference evidence="7" key="1">
    <citation type="journal article" date="2020" name="mSystems">
        <title>Genome- and Community-Level Interaction Insights into Carbon Utilization and Element Cycling Functions of Hydrothermarchaeota in Hydrothermal Sediment.</title>
        <authorList>
            <person name="Zhou Z."/>
            <person name="Liu Y."/>
            <person name="Xu W."/>
            <person name="Pan J."/>
            <person name="Luo Z.H."/>
            <person name="Li M."/>
        </authorList>
    </citation>
    <scope>NUCLEOTIDE SEQUENCE [LARGE SCALE GENOMIC DNA]</scope>
    <source>
        <strain evidence="7">SpSt-70</strain>
    </source>
</reference>
<comment type="function">
    <text evidence="5">Responsible for synthesis of pseudouridine from uracil-55 in the psi GC loop of transfer RNAs.</text>
</comment>
<dbReference type="EMBL" id="DTDV01000005">
    <property type="protein sequence ID" value="HGK23061.1"/>
    <property type="molecule type" value="Genomic_DNA"/>
</dbReference>
<gene>
    <name evidence="5 7" type="primary">truB</name>
    <name evidence="7" type="ORF">ENU78_01195</name>
</gene>
<dbReference type="NCBIfam" id="TIGR00431">
    <property type="entry name" value="TruB"/>
    <property type="match status" value="1"/>
</dbReference>
<dbReference type="InterPro" id="IPR020103">
    <property type="entry name" value="PsdUridine_synth_cat_dom_sf"/>
</dbReference>
<dbReference type="HAMAP" id="MF_01080">
    <property type="entry name" value="TruB_bact"/>
    <property type="match status" value="1"/>
</dbReference>
<dbReference type="PANTHER" id="PTHR13767">
    <property type="entry name" value="TRNA-PSEUDOURIDINE SYNTHASE"/>
    <property type="match status" value="1"/>
</dbReference>
<feature type="active site" description="Nucleophile" evidence="5">
    <location>
        <position position="38"/>
    </location>
</feature>
<comment type="caution">
    <text evidence="7">The sequence shown here is derived from an EMBL/GenBank/DDBJ whole genome shotgun (WGS) entry which is preliminary data.</text>
</comment>
<dbReference type="Pfam" id="PF01509">
    <property type="entry name" value="TruB_N"/>
    <property type="match status" value="1"/>
</dbReference>
<evidence type="ECO:0000313" key="7">
    <source>
        <dbReference type="EMBL" id="HGK23061.1"/>
    </source>
</evidence>
<dbReference type="GO" id="GO:1990481">
    <property type="term" value="P:mRNA pseudouridine synthesis"/>
    <property type="evidence" value="ECO:0007669"/>
    <property type="project" value="TreeGrafter"/>
</dbReference>
<protein>
    <recommendedName>
        <fullName evidence="5">tRNA pseudouridine synthase B</fullName>
        <ecNumber evidence="5">5.4.99.25</ecNumber>
    </recommendedName>
    <alternativeName>
        <fullName evidence="5">tRNA pseudouridine(55) synthase</fullName>
        <shortName evidence="5">Psi55 synthase</shortName>
    </alternativeName>
    <alternativeName>
        <fullName evidence="5">tRNA pseudouridylate synthase</fullName>
    </alternativeName>
    <alternativeName>
        <fullName evidence="5">tRNA-uridine isomerase</fullName>
    </alternativeName>
</protein>
<dbReference type="InterPro" id="IPR002501">
    <property type="entry name" value="PsdUridine_synth_N"/>
</dbReference>
<dbReference type="AlphaFoldDB" id="A0A7V4DXZ2"/>
<evidence type="ECO:0000256" key="1">
    <source>
        <dbReference type="ARBA" id="ARBA00000385"/>
    </source>
</evidence>
<accession>A0A7V4DXZ2</accession>
<evidence type="ECO:0000256" key="5">
    <source>
        <dbReference type="HAMAP-Rule" id="MF_01080"/>
    </source>
</evidence>
<dbReference type="CDD" id="cd02573">
    <property type="entry name" value="PseudoU_synth_EcTruB"/>
    <property type="match status" value="1"/>
</dbReference>
<dbReference type="InterPro" id="IPR014780">
    <property type="entry name" value="tRNA_psdUridine_synth_TruB"/>
</dbReference>
<comment type="catalytic activity">
    <reaction evidence="1 5">
        <text>uridine(55) in tRNA = pseudouridine(55) in tRNA</text>
        <dbReference type="Rhea" id="RHEA:42532"/>
        <dbReference type="Rhea" id="RHEA-COMP:10101"/>
        <dbReference type="Rhea" id="RHEA-COMP:10102"/>
        <dbReference type="ChEBI" id="CHEBI:65314"/>
        <dbReference type="ChEBI" id="CHEBI:65315"/>
        <dbReference type="EC" id="5.4.99.25"/>
    </reaction>
</comment>